<protein>
    <submittedName>
        <fullName evidence="10">Uncharacterized protein</fullName>
    </submittedName>
</protein>
<organism evidence="10 11">
    <name type="scientific">Onychostoma macrolepis</name>
    <dbReference type="NCBI Taxonomy" id="369639"/>
    <lineage>
        <taxon>Eukaryota</taxon>
        <taxon>Metazoa</taxon>
        <taxon>Chordata</taxon>
        <taxon>Craniata</taxon>
        <taxon>Vertebrata</taxon>
        <taxon>Euteleostomi</taxon>
        <taxon>Actinopterygii</taxon>
        <taxon>Neopterygii</taxon>
        <taxon>Teleostei</taxon>
        <taxon>Ostariophysi</taxon>
        <taxon>Cypriniformes</taxon>
        <taxon>Cyprinidae</taxon>
        <taxon>Acrossocheilinae</taxon>
        <taxon>Onychostoma</taxon>
    </lineage>
</organism>
<keyword evidence="3 9" id="KW-0732">Signal</keyword>
<keyword evidence="11" id="KW-1185">Reference proteome</keyword>
<evidence type="ECO:0000256" key="9">
    <source>
        <dbReference type="SAM" id="SignalP"/>
    </source>
</evidence>
<evidence type="ECO:0000256" key="2">
    <source>
        <dbReference type="ARBA" id="ARBA00022692"/>
    </source>
</evidence>
<feature type="transmembrane region" description="Helical" evidence="8">
    <location>
        <begin position="393"/>
        <end position="417"/>
    </location>
</feature>
<dbReference type="GO" id="GO:0009897">
    <property type="term" value="C:external side of plasma membrane"/>
    <property type="evidence" value="ECO:0007669"/>
    <property type="project" value="TreeGrafter"/>
</dbReference>
<dbReference type="PROSITE" id="PS51257">
    <property type="entry name" value="PROKAR_LIPOPROTEIN"/>
    <property type="match status" value="1"/>
</dbReference>
<gene>
    <name evidence="10" type="ORF">G5714_021896</name>
</gene>
<dbReference type="GO" id="GO:0016064">
    <property type="term" value="P:immunoglobulin mediated immune response"/>
    <property type="evidence" value="ECO:0007669"/>
    <property type="project" value="TreeGrafter"/>
</dbReference>
<evidence type="ECO:0000313" key="11">
    <source>
        <dbReference type="Proteomes" id="UP000579812"/>
    </source>
</evidence>
<comment type="subcellular location">
    <subcellularLocation>
        <location evidence="1">Membrane</location>
        <topology evidence="1">Single-pass membrane protein</topology>
    </subcellularLocation>
</comment>
<dbReference type="InterPro" id="IPR036116">
    <property type="entry name" value="FN3_sf"/>
</dbReference>
<keyword evidence="4 8" id="KW-1133">Transmembrane helix</keyword>
<dbReference type="InterPro" id="IPR013783">
    <property type="entry name" value="Ig-like_fold"/>
</dbReference>
<keyword evidence="7" id="KW-0675">Receptor</keyword>
<evidence type="ECO:0000313" key="10">
    <source>
        <dbReference type="EMBL" id="KAF4097888.1"/>
    </source>
</evidence>
<dbReference type="GO" id="GO:0004896">
    <property type="term" value="F:cytokine receptor activity"/>
    <property type="evidence" value="ECO:0007669"/>
    <property type="project" value="TreeGrafter"/>
</dbReference>
<evidence type="ECO:0000256" key="4">
    <source>
        <dbReference type="ARBA" id="ARBA00022989"/>
    </source>
</evidence>
<reference evidence="10 11" key="1">
    <citation type="submission" date="2020-04" db="EMBL/GenBank/DDBJ databases">
        <title>Chromosome-level genome assembly of a cyprinid fish Onychostoma macrolepis by integration of Nanopore Sequencing, Bionano and Hi-C technology.</title>
        <authorList>
            <person name="Wang D."/>
        </authorList>
    </citation>
    <scope>NUCLEOTIDE SEQUENCE [LARGE SCALE GENOMIC DNA]</scope>
    <source>
        <strain evidence="10">SWU-2019</strain>
        <tissue evidence="10">Muscle</tissue>
    </source>
</reference>
<feature type="chain" id="PRO_5029442299" evidence="9">
    <location>
        <begin position="21"/>
        <end position="594"/>
    </location>
</feature>
<dbReference type="AlphaFoldDB" id="A0A7J6BSD0"/>
<sequence>MRPNISISLTLTGLWTSVLTGCPQLDKFAPESSALESLECRNDYRSHIRCSWRDDPHVHLSLLHMDPDDLRVSPCVQIPNPSQNATGKERVYCQYNTSLFAIGFDDLFFFHTPHSSGISRTFRLKRFAILKATIDSVPQISKIKQTCTLKCEPTSVTIKDGISRSVCILIMLKWFNMNELDSLPGPSNLNCVLSDGNNLSCSWDLKTDLAQYISYPLSYRTNSTAPNEWCCVEKVEVTNKGDLLRIVGAFSVFEPGVLQVQLTPMPATKVIRSYEHIQPACPTGLSVELRGEDWILNWTLTKYRTLPLTTELKYWSLLTHEDVKNIFLSDGEMVFAISERSLKGSSEYRAQVRCNVSASRRSGWRYSGYPSEWSDPVYWTTRPEPLAPHLVTFLLYFLIATLASVVSIIAFIILVVVQRRLREWDMSLPSPVHSKVSEVSQHAQMDHFPCCTELNDPDISNAQIVDVHPQLSSFDSDANNQCRETEGNRVNLHVDDPCLVSLCSSGNAMGRNGPFQPCTTNFHDPVLPCSEGYMQNPATSVGTTQYSSQEACCLNLEMGDGTAIHNQDVQESLRRKKKEKRAAFFSLSVVRVCL</sequence>
<dbReference type="PANTHER" id="PTHR23037:SF22">
    <property type="entry name" value="CYTOKINE RECEPTOR COMMON SUBUNIT BETA"/>
    <property type="match status" value="1"/>
</dbReference>
<keyword evidence="6" id="KW-1015">Disulfide bond</keyword>
<feature type="signal peptide" evidence="9">
    <location>
        <begin position="1"/>
        <end position="20"/>
    </location>
</feature>
<dbReference type="Proteomes" id="UP000579812">
    <property type="component" value="Unassembled WGS sequence"/>
</dbReference>
<evidence type="ECO:0000256" key="3">
    <source>
        <dbReference type="ARBA" id="ARBA00022729"/>
    </source>
</evidence>
<evidence type="ECO:0000256" key="7">
    <source>
        <dbReference type="ARBA" id="ARBA00023170"/>
    </source>
</evidence>
<dbReference type="SUPFAM" id="SSF49265">
    <property type="entry name" value="Fibronectin type III"/>
    <property type="match status" value="3"/>
</dbReference>
<keyword evidence="2 8" id="KW-0812">Transmembrane</keyword>
<evidence type="ECO:0000256" key="8">
    <source>
        <dbReference type="SAM" id="Phobius"/>
    </source>
</evidence>
<name>A0A7J6BSD0_9TELE</name>
<evidence type="ECO:0000256" key="5">
    <source>
        <dbReference type="ARBA" id="ARBA00023136"/>
    </source>
</evidence>
<evidence type="ECO:0000256" key="1">
    <source>
        <dbReference type="ARBA" id="ARBA00004167"/>
    </source>
</evidence>
<comment type="caution">
    <text evidence="10">The sequence shown here is derived from an EMBL/GenBank/DDBJ whole genome shotgun (WGS) entry which is preliminary data.</text>
</comment>
<dbReference type="PANTHER" id="PTHR23037">
    <property type="entry name" value="CYTOKINE RECEPTOR"/>
    <property type="match status" value="1"/>
</dbReference>
<evidence type="ECO:0000256" key="6">
    <source>
        <dbReference type="ARBA" id="ARBA00023157"/>
    </source>
</evidence>
<dbReference type="EMBL" id="JAAMOB010000022">
    <property type="protein sequence ID" value="KAF4097888.1"/>
    <property type="molecule type" value="Genomic_DNA"/>
</dbReference>
<keyword evidence="5 8" id="KW-0472">Membrane</keyword>
<proteinExistence type="predicted"/>
<dbReference type="Gene3D" id="2.60.40.10">
    <property type="entry name" value="Immunoglobulins"/>
    <property type="match status" value="3"/>
</dbReference>
<accession>A0A7J6BSD0</accession>